<dbReference type="RefSeq" id="WP_119150112.1">
    <property type="nucleotide sequence ID" value="NZ_JBHSOV010000009.1"/>
</dbReference>
<proteinExistence type="predicted"/>
<evidence type="ECO:0008006" key="4">
    <source>
        <dbReference type="Google" id="ProtNLM"/>
    </source>
</evidence>
<dbReference type="OrthoDB" id="2615290at2"/>
<dbReference type="AlphaFoldDB" id="A0A398CIZ9"/>
<keyword evidence="1" id="KW-0175">Coiled coil</keyword>
<sequence length="122" mass="14412">MIAIKALFQQLNEKTEDVLEFLRPSPQADEVDELDRLYEERESLLKELRKELASLSPAEVETYRPLYELWQVKETELRNLGEELLKKLDAKRMEAQNIRNLSGQYNSYLNQMPYGAYLDSKK</sequence>
<evidence type="ECO:0000313" key="3">
    <source>
        <dbReference type="Proteomes" id="UP000266340"/>
    </source>
</evidence>
<evidence type="ECO:0000313" key="2">
    <source>
        <dbReference type="EMBL" id="RIE02072.1"/>
    </source>
</evidence>
<protein>
    <recommendedName>
        <fullName evidence="4">Flagellar protein FliT</fullName>
    </recommendedName>
</protein>
<accession>A0A398CIZ9</accession>
<reference evidence="2 3" key="1">
    <citation type="submission" date="2018-09" db="EMBL/GenBank/DDBJ databases">
        <title>Cohnella cavernae sp. nov., isolated from a karst cave.</title>
        <authorList>
            <person name="Zhu H."/>
        </authorList>
    </citation>
    <scope>NUCLEOTIDE SEQUENCE [LARGE SCALE GENOMIC DNA]</scope>
    <source>
        <strain evidence="2 3">K2E09-144</strain>
    </source>
</reference>
<name>A0A398CIZ9_9BACL</name>
<gene>
    <name evidence="2" type="ORF">D3H35_15015</name>
</gene>
<dbReference type="Proteomes" id="UP000266340">
    <property type="component" value="Unassembled WGS sequence"/>
</dbReference>
<keyword evidence="3" id="KW-1185">Reference proteome</keyword>
<dbReference type="EMBL" id="QXJM01000039">
    <property type="protein sequence ID" value="RIE02072.1"/>
    <property type="molecule type" value="Genomic_DNA"/>
</dbReference>
<organism evidence="2 3">
    <name type="scientific">Cohnella faecalis</name>
    <dbReference type="NCBI Taxonomy" id="2315694"/>
    <lineage>
        <taxon>Bacteria</taxon>
        <taxon>Bacillati</taxon>
        <taxon>Bacillota</taxon>
        <taxon>Bacilli</taxon>
        <taxon>Bacillales</taxon>
        <taxon>Paenibacillaceae</taxon>
        <taxon>Cohnella</taxon>
    </lineage>
</organism>
<comment type="caution">
    <text evidence="2">The sequence shown here is derived from an EMBL/GenBank/DDBJ whole genome shotgun (WGS) entry which is preliminary data.</text>
</comment>
<evidence type="ECO:0000256" key="1">
    <source>
        <dbReference type="SAM" id="Coils"/>
    </source>
</evidence>
<feature type="coiled-coil region" evidence="1">
    <location>
        <begin position="27"/>
        <end position="54"/>
    </location>
</feature>